<organism evidence="3">
    <name type="scientific">Enterobius vermicularis</name>
    <name type="common">Human pinworm</name>
    <dbReference type="NCBI Taxonomy" id="51028"/>
    <lineage>
        <taxon>Eukaryota</taxon>
        <taxon>Metazoa</taxon>
        <taxon>Ecdysozoa</taxon>
        <taxon>Nematoda</taxon>
        <taxon>Chromadorea</taxon>
        <taxon>Rhabditida</taxon>
        <taxon>Spirurina</taxon>
        <taxon>Oxyuridomorpha</taxon>
        <taxon>Oxyuroidea</taxon>
        <taxon>Oxyuridae</taxon>
        <taxon>Enterobius</taxon>
    </lineage>
</organism>
<evidence type="ECO:0000313" key="3">
    <source>
        <dbReference type="WBParaSite" id="EVEC_0000056801-mRNA-1"/>
    </source>
</evidence>
<name>A0A0N4UTG1_ENTVE</name>
<proteinExistence type="predicted"/>
<evidence type="ECO:0000313" key="2">
    <source>
        <dbReference type="Proteomes" id="UP000274131"/>
    </source>
</evidence>
<accession>A0A0N4UTG1</accession>
<reference evidence="3" key="1">
    <citation type="submission" date="2017-02" db="UniProtKB">
        <authorList>
            <consortium name="WormBaseParasite"/>
        </authorList>
    </citation>
    <scope>IDENTIFICATION</scope>
</reference>
<reference evidence="1 2" key="2">
    <citation type="submission" date="2018-10" db="EMBL/GenBank/DDBJ databases">
        <authorList>
            <consortium name="Pathogen Informatics"/>
        </authorList>
    </citation>
    <scope>NUCLEOTIDE SEQUENCE [LARGE SCALE GENOMIC DNA]</scope>
</reference>
<sequence length="415" mass="45903">ASAGARRTTPKPTFVDGSGTEFLLVFPWNNAPFGSKQDIYLDLINLDEFSSAHVNITYYTLNENNTSEKNEDYIAVPSTNARTYFLPKNCVCQKRSYLTSMTQVPSTKINLVSDIPISVVGHNYYNGTGDSFGGARFIFISSLVAVTFKGDLAADVAVLTIEPKETVIFAYGSEPFAIVAAVRNLPAVGGQNGTDFGNPLQGIFTTDLTFANRFLFTPRSGSQQTMDIKAQGELTTRWLSFQAGPDTLEKFDRSEFGNMINFHRGLGNVVRYGNCYGDTDLLNDGAFLDTVIPESQYITGKTGYVLHHLNNWIMIIGDEATRNTSRHDGKPIDSDSYTVFKYDKVQRYYQTIANVVQGFHWFSAEGEYMLYVCSAGNGFAASYTPRIQGICTASRSCKINLTLLKALFLSTNQLN</sequence>
<gene>
    <name evidence="1" type="ORF">EVEC_LOCUS376</name>
</gene>
<dbReference type="Proteomes" id="UP000274131">
    <property type="component" value="Unassembled WGS sequence"/>
</dbReference>
<dbReference type="OrthoDB" id="5845376at2759"/>
<dbReference type="EMBL" id="UXUI01000444">
    <property type="protein sequence ID" value="VDD85233.1"/>
    <property type="molecule type" value="Genomic_DNA"/>
</dbReference>
<evidence type="ECO:0000313" key="1">
    <source>
        <dbReference type="EMBL" id="VDD85233.1"/>
    </source>
</evidence>
<dbReference type="WBParaSite" id="EVEC_0000056801-mRNA-1">
    <property type="protein sequence ID" value="EVEC_0000056801-mRNA-1"/>
    <property type="gene ID" value="EVEC_0000056801"/>
</dbReference>
<keyword evidence="2" id="KW-1185">Reference proteome</keyword>
<protein>
    <submittedName>
        <fullName evidence="3">IgGFc_binding domain-containing protein</fullName>
    </submittedName>
</protein>
<dbReference type="AlphaFoldDB" id="A0A0N4UTG1"/>